<feature type="compositionally biased region" description="Polar residues" evidence="1">
    <location>
        <begin position="172"/>
        <end position="192"/>
    </location>
</feature>
<dbReference type="Proteomes" id="UP000054270">
    <property type="component" value="Unassembled WGS sequence"/>
</dbReference>
<protein>
    <submittedName>
        <fullName evidence="2">Uncharacterized protein</fullName>
    </submittedName>
</protein>
<sequence>MQVGRCRRRAKRPLEPNISLSATNYQSVALSARRSASTPSERRRAAFATLLTPPSGPMPKLKLKARSALHPPPPHTEDTASAIVMFLRFRSSALQPTPPAYSPSALQSPHAPRHPAPPPSPFLAASLPQTASIHHVSTRLDTRRQMYTTLQQSADASSPQAHIHPSPARSHLTGTPISRPTDSTDSILKLRSSPTCSPRLQVVCIFTKTLHPHPNKRSRALRPKTFIPDKPRPWYRPFHAPVRTTKSAMGCHAHPRVRRLTQSSSPPDSSFATQPPHHRLHAVRLQLTERRILVSVPCSLRRGPALCRILESVELLGAYPTASMFAPRRPACDRSADAQGGSHRAYWSAAAARACPLPVCALTHCALCIVRRCAILSSLSGARGALNVDGSGGSAPHHFLSALHHQGTFAAQVHAARLRLGHRRRGERKRVQEPADAARVGVDAPEDVYTREPDQERWRGPTTRAAGASDALALCFSSPEPHRVKLVGPTARRPSRTRAPPFPHAPVHSPRMRDAPLFLNHGSPPSAFTHETASSAPCEIIIQGLLPNCDSHNTTHHVGHGHVRVRTPIAALALALSCLLSTPKHGEKNVRTHAPPHSAARLQGKALRPPRTCPVPTTPDCVAIPASKFHWGAAKRDVRALEPHMHRPYPGRRLAVRTRSPTHGYLNSLAKEGLRHF</sequence>
<feature type="region of interest" description="Disordered" evidence="1">
    <location>
        <begin position="483"/>
        <end position="510"/>
    </location>
</feature>
<feature type="compositionally biased region" description="Polar residues" evidence="1">
    <location>
        <begin position="150"/>
        <end position="160"/>
    </location>
</feature>
<feature type="region of interest" description="Disordered" evidence="1">
    <location>
        <begin position="150"/>
        <end position="192"/>
    </location>
</feature>
<keyword evidence="3" id="KW-1185">Reference proteome</keyword>
<evidence type="ECO:0000313" key="2">
    <source>
        <dbReference type="EMBL" id="KJA19019.1"/>
    </source>
</evidence>
<feature type="region of interest" description="Disordered" evidence="1">
    <location>
        <begin position="587"/>
        <end position="610"/>
    </location>
</feature>
<accession>A0A0D2NJE6</accession>
<feature type="region of interest" description="Disordered" evidence="1">
    <location>
        <begin position="258"/>
        <end position="277"/>
    </location>
</feature>
<dbReference type="EMBL" id="KN817582">
    <property type="protein sequence ID" value="KJA19019.1"/>
    <property type="molecule type" value="Genomic_DNA"/>
</dbReference>
<dbReference type="AlphaFoldDB" id="A0A0D2NJE6"/>
<gene>
    <name evidence="2" type="ORF">HYPSUDRAFT_204931</name>
</gene>
<organism evidence="2 3">
    <name type="scientific">Hypholoma sublateritium (strain FD-334 SS-4)</name>
    <dbReference type="NCBI Taxonomy" id="945553"/>
    <lineage>
        <taxon>Eukaryota</taxon>
        <taxon>Fungi</taxon>
        <taxon>Dikarya</taxon>
        <taxon>Basidiomycota</taxon>
        <taxon>Agaricomycotina</taxon>
        <taxon>Agaricomycetes</taxon>
        <taxon>Agaricomycetidae</taxon>
        <taxon>Agaricales</taxon>
        <taxon>Agaricineae</taxon>
        <taxon>Strophariaceae</taxon>
        <taxon>Hypholoma</taxon>
    </lineage>
</organism>
<feature type="compositionally biased region" description="Polar residues" evidence="1">
    <location>
        <begin position="260"/>
        <end position="273"/>
    </location>
</feature>
<name>A0A0D2NJE6_HYPSF</name>
<evidence type="ECO:0000313" key="3">
    <source>
        <dbReference type="Proteomes" id="UP000054270"/>
    </source>
</evidence>
<proteinExistence type="predicted"/>
<evidence type="ECO:0000256" key="1">
    <source>
        <dbReference type="SAM" id="MobiDB-lite"/>
    </source>
</evidence>
<reference evidence="3" key="1">
    <citation type="submission" date="2014-04" db="EMBL/GenBank/DDBJ databases">
        <title>Evolutionary Origins and Diversification of the Mycorrhizal Mutualists.</title>
        <authorList>
            <consortium name="DOE Joint Genome Institute"/>
            <consortium name="Mycorrhizal Genomics Consortium"/>
            <person name="Kohler A."/>
            <person name="Kuo A."/>
            <person name="Nagy L.G."/>
            <person name="Floudas D."/>
            <person name="Copeland A."/>
            <person name="Barry K.W."/>
            <person name="Cichocki N."/>
            <person name="Veneault-Fourrey C."/>
            <person name="LaButti K."/>
            <person name="Lindquist E.A."/>
            <person name="Lipzen A."/>
            <person name="Lundell T."/>
            <person name="Morin E."/>
            <person name="Murat C."/>
            <person name="Riley R."/>
            <person name="Ohm R."/>
            <person name="Sun H."/>
            <person name="Tunlid A."/>
            <person name="Henrissat B."/>
            <person name="Grigoriev I.V."/>
            <person name="Hibbett D.S."/>
            <person name="Martin F."/>
        </authorList>
    </citation>
    <scope>NUCLEOTIDE SEQUENCE [LARGE SCALE GENOMIC DNA]</scope>
    <source>
        <strain evidence="3">FD-334 SS-4</strain>
    </source>
</reference>
<feature type="region of interest" description="Disordered" evidence="1">
    <location>
        <begin position="97"/>
        <end position="125"/>
    </location>
</feature>